<proteinExistence type="predicted"/>
<comment type="caution">
    <text evidence="2">The sequence shown here is derived from an EMBL/GenBank/DDBJ whole genome shotgun (WGS) entry which is preliminary data.</text>
</comment>
<dbReference type="OrthoDB" id="6509413at2759"/>
<name>A0A016WAB5_9BILA</name>
<reference evidence="3" key="1">
    <citation type="journal article" date="2015" name="Nat. Genet.">
        <title>The genome and transcriptome of the zoonotic hookworm Ancylostoma ceylanicum identify infection-specific gene families.</title>
        <authorList>
            <person name="Schwarz E.M."/>
            <person name="Hu Y."/>
            <person name="Antoshechkin I."/>
            <person name="Miller M.M."/>
            <person name="Sternberg P.W."/>
            <person name="Aroian R.V."/>
        </authorList>
    </citation>
    <scope>NUCLEOTIDE SEQUENCE</scope>
    <source>
        <strain evidence="3">HY135</strain>
    </source>
</reference>
<organism evidence="2 3">
    <name type="scientific">Ancylostoma ceylanicum</name>
    <dbReference type="NCBI Taxonomy" id="53326"/>
    <lineage>
        <taxon>Eukaryota</taxon>
        <taxon>Metazoa</taxon>
        <taxon>Ecdysozoa</taxon>
        <taxon>Nematoda</taxon>
        <taxon>Chromadorea</taxon>
        <taxon>Rhabditida</taxon>
        <taxon>Rhabditina</taxon>
        <taxon>Rhabditomorpha</taxon>
        <taxon>Strongyloidea</taxon>
        <taxon>Ancylostomatidae</taxon>
        <taxon>Ancylostomatinae</taxon>
        <taxon>Ancylostoma</taxon>
    </lineage>
</organism>
<dbReference type="EMBL" id="JARK01000485">
    <property type="protein sequence ID" value="EYC36540.1"/>
    <property type="molecule type" value="Genomic_DNA"/>
</dbReference>
<protein>
    <submittedName>
        <fullName evidence="2">Uncharacterized protein</fullName>
    </submittedName>
</protein>
<gene>
    <name evidence="2" type="primary">Acey_s0885.g2854</name>
    <name evidence="2" type="ORF">Y032_0885g2854</name>
</gene>
<evidence type="ECO:0000256" key="1">
    <source>
        <dbReference type="SAM" id="MobiDB-lite"/>
    </source>
</evidence>
<feature type="region of interest" description="Disordered" evidence="1">
    <location>
        <begin position="91"/>
        <end position="111"/>
    </location>
</feature>
<evidence type="ECO:0000313" key="3">
    <source>
        <dbReference type="Proteomes" id="UP000024635"/>
    </source>
</evidence>
<dbReference type="AlphaFoldDB" id="A0A016WAB5"/>
<sequence>MAIKGPPFAGALDPNARRNTLADSACRAERFLLKQILSDNQSEAEANFTEAPCRRGVVIDHALGTLKRQFQSLHSEHRLFGEDEAIPQLYPEAGDNRREDEDTASGNGSREGIVDPISAQAFYYAIPALSFVIHYRFVHLLLPGSHAKISAMFPKVLSAGMRRRVKLPPRIGMDPESG</sequence>
<evidence type="ECO:0000313" key="2">
    <source>
        <dbReference type="EMBL" id="EYC36540.1"/>
    </source>
</evidence>
<keyword evidence="3" id="KW-1185">Reference proteome</keyword>
<accession>A0A016WAB5</accession>
<dbReference type="Proteomes" id="UP000024635">
    <property type="component" value="Unassembled WGS sequence"/>
</dbReference>